<dbReference type="Pfam" id="PF15874">
    <property type="entry name" value="Il2rg"/>
    <property type="match status" value="1"/>
</dbReference>
<organism evidence="2 3">
    <name type="scientific">Strix occidentalis caurina</name>
    <name type="common">northern spotted owl</name>
    <dbReference type="NCBI Taxonomy" id="311401"/>
    <lineage>
        <taxon>Eukaryota</taxon>
        <taxon>Metazoa</taxon>
        <taxon>Chordata</taxon>
        <taxon>Craniata</taxon>
        <taxon>Vertebrata</taxon>
        <taxon>Euteleostomi</taxon>
        <taxon>Archelosauria</taxon>
        <taxon>Archosauria</taxon>
        <taxon>Dinosauria</taxon>
        <taxon>Saurischia</taxon>
        <taxon>Theropoda</taxon>
        <taxon>Coelurosauria</taxon>
        <taxon>Aves</taxon>
        <taxon>Neognathae</taxon>
        <taxon>Neoaves</taxon>
        <taxon>Telluraves</taxon>
        <taxon>Strigiformes</taxon>
        <taxon>Strigidae</taxon>
        <taxon>Strix</taxon>
    </lineage>
</organism>
<proteinExistence type="predicted"/>
<feature type="region of interest" description="Disordered" evidence="1">
    <location>
        <begin position="1"/>
        <end position="37"/>
    </location>
</feature>
<sequence length="206" mass="21268">MEHGGSRPLPGRPLHGHGGTRRGLAGPRARPLRALAGPPGALSHLPAGDRRFLANTGCAVLRLLAHMRRAVRGPESDVIGLCDELGTPKLLFQATSLSERASKFLQACGTYCLCRVELGVPGRCPGKQSPPVPGGPPGWGAAGRGDCGCRAGTEEEHLCWSFMHLLEHPSPALTGGELGAWAQPWGVPALRAPSPISGGRGPAAAG</sequence>
<evidence type="ECO:0000313" key="2">
    <source>
        <dbReference type="Ensembl" id="ENSSOCP00000017925.1"/>
    </source>
</evidence>
<accession>A0A8D0FJS1</accession>
<name>A0A8D0FJS1_STROC</name>
<protein>
    <submittedName>
        <fullName evidence="2">Uncharacterized protein</fullName>
    </submittedName>
</protein>
<keyword evidence="3" id="KW-1185">Reference proteome</keyword>
<dbReference type="PANTHER" id="PTHR33887">
    <property type="entry name" value="PB1 DOMAIN-CONTAINING PROTEIN"/>
    <property type="match status" value="1"/>
</dbReference>
<evidence type="ECO:0000256" key="1">
    <source>
        <dbReference type="SAM" id="MobiDB-lite"/>
    </source>
</evidence>
<feature type="compositionally biased region" description="Low complexity" evidence="1">
    <location>
        <begin position="22"/>
        <end position="37"/>
    </location>
</feature>
<dbReference type="Proteomes" id="UP000694551">
    <property type="component" value="Unplaced"/>
</dbReference>
<dbReference type="Ensembl" id="ENSSOCT00000018389.1">
    <property type="protein sequence ID" value="ENSSOCP00000017925.1"/>
    <property type="gene ID" value="ENSSOCG00000013495.1"/>
</dbReference>
<evidence type="ECO:0000313" key="3">
    <source>
        <dbReference type="Proteomes" id="UP000694551"/>
    </source>
</evidence>
<dbReference type="PANTHER" id="PTHR33887:SF4">
    <property type="entry name" value="AB2-183"/>
    <property type="match status" value="1"/>
</dbReference>
<reference evidence="2" key="2">
    <citation type="submission" date="2025-09" db="UniProtKB">
        <authorList>
            <consortium name="Ensembl"/>
        </authorList>
    </citation>
    <scope>IDENTIFICATION</scope>
</reference>
<dbReference type="InterPro" id="IPR039471">
    <property type="entry name" value="CXorf65-like"/>
</dbReference>
<dbReference type="AlphaFoldDB" id="A0A8D0FJS1"/>
<reference evidence="2" key="1">
    <citation type="submission" date="2025-08" db="UniProtKB">
        <authorList>
            <consortium name="Ensembl"/>
        </authorList>
    </citation>
    <scope>IDENTIFICATION</scope>
</reference>